<proteinExistence type="predicted"/>
<evidence type="ECO:0000313" key="2">
    <source>
        <dbReference type="EMBL" id="KIL60822.1"/>
    </source>
</evidence>
<gene>
    <name evidence="2" type="ORF">M378DRAFT_167630</name>
</gene>
<organism evidence="2 3">
    <name type="scientific">Amanita muscaria (strain Koide BX008)</name>
    <dbReference type="NCBI Taxonomy" id="946122"/>
    <lineage>
        <taxon>Eukaryota</taxon>
        <taxon>Fungi</taxon>
        <taxon>Dikarya</taxon>
        <taxon>Basidiomycota</taxon>
        <taxon>Agaricomycotina</taxon>
        <taxon>Agaricomycetes</taxon>
        <taxon>Agaricomycetidae</taxon>
        <taxon>Agaricales</taxon>
        <taxon>Pluteineae</taxon>
        <taxon>Amanitaceae</taxon>
        <taxon>Amanita</taxon>
    </lineage>
</organism>
<sequence length="300" mass="33171">MASGEYICEGSEGAVLELPKGAIQDEATNTRPFEKLAARHGVQWYEYTMNRGRSISNGSLYLITSFTKCAQWGIAVFDRPCAPGQGLKFEKKKSLPFGKSTSKYHWKGSDTFPTKVSNPDQGDAENQCVFVRGYKIMIRQDIFDNLCNDQPRRSDSTIPSSSPQAGSSTMTRQRATRIRGGGGPDPVSKLTSVGLFSRTTMTKSDEEVVLHSNFDSSLVHPSDLINALLLGQNPGAKVALTHDDVWCNLLRDNFPKLNYATMINIARSYTSTIEYGMQPCSLKPSKLILYITIIFQTACL</sequence>
<reference evidence="2 3" key="1">
    <citation type="submission" date="2014-04" db="EMBL/GenBank/DDBJ databases">
        <title>Evolutionary Origins and Diversification of the Mycorrhizal Mutualists.</title>
        <authorList>
            <consortium name="DOE Joint Genome Institute"/>
            <consortium name="Mycorrhizal Genomics Consortium"/>
            <person name="Kohler A."/>
            <person name="Kuo A."/>
            <person name="Nagy L.G."/>
            <person name="Floudas D."/>
            <person name="Copeland A."/>
            <person name="Barry K.W."/>
            <person name="Cichocki N."/>
            <person name="Veneault-Fourrey C."/>
            <person name="LaButti K."/>
            <person name="Lindquist E.A."/>
            <person name="Lipzen A."/>
            <person name="Lundell T."/>
            <person name="Morin E."/>
            <person name="Murat C."/>
            <person name="Riley R."/>
            <person name="Ohm R."/>
            <person name="Sun H."/>
            <person name="Tunlid A."/>
            <person name="Henrissat B."/>
            <person name="Grigoriev I.V."/>
            <person name="Hibbett D.S."/>
            <person name="Martin F."/>
        </authorList>
    </citation>
    <scope>NUCLEOTIDE SEQUENCE [LARGE SCALE GENOMIC DNA]</scope>
    <source>
        <strain evidence="2 3">Koide BX008</strain>
    </source>
</reference>
<dbReference type="EMBL" id="KN818292">
    <property type="protein sequence ID" value="KIL60822.1"/>
    <property type="molecule type" value="Genomic_DNA"/>
</dbReference>
<dbReference type="HOGENOM" id="CLU_080750_0_0_1"/>
<feature type="region of interest" description="Disordered" evidence="1">
    <location>
        <begin position="149"/>
        <end position="185"/>
    </location>
</feature>
<name>A0A0C2WH65_AMAMK</name>
<feature type="compositionally biased region" description="Polar residues" evidence="1">
    <location>
        <begin position="156"/>
        <end position="173"/>
    </location>
</feature>
<keyword evidence="3" id="KW-1185">Reference proteome</keyword>
<accession>A0A0C2WH65</accession>
<dbReference type="InParanoid" id="A0A0C2WH65"/>
<dbReference type="OrthoDB" id="3222453at2759"/>
<dbReference type="Proteomes" id="UP000054549">
    <property type="component" value="Unassembled WGS sequence"/>
</dbReference>
<dbReference type="AlphaFoldDB" id="A0A0C2WH65"/>
<protein>
    <submittedName>
        <fullName evidence="2">Uncharacterized protein</fullName>
    </submittedName>
</protein>
<evidence type="ECO:0000313" key="3">
    <source>
        <dbReference type="Proteomes" id="UP000054549"/>
    </source>
</evidence>
<dbReference type="STRING" id="946122.A0A0C2WH65"/>
<evidence type="ECO:0000256" key="1">
    <source>
        <dbReference type="SAM" id="MobiDB-lite"/>
    </source>
</evidence>